<sequence length="349" mass="36415">MIEGMGDTMLAGRLDLDKREFGVEEVPIPVPGPGEVRIAVAAAGVCLSDLHLIDGTLPGTGRVTLGHEVSGTIEALGPDVPEHLTTGLRVTLQAGQSCDVCDRCLRRLPCRRLRVRGVHYDGGWAEYALARADTVVPIPDDLPFDQAAIIPDAVSTPYAAVVATARVRPASSAGVWGAGGLGVHGLQVLRLAGAAPIVAIDPLPAARERALSFGADFALDPAAADFGERIGAWTDGRGLDFAFDFAGYAAVREQAAGVLAAHGAMVLTGLTDAPLHLPDSTGLSVRGQRILGHFGSSGEHVLELVTLARYGRLDLSRSISAHIPLAEADRAVKQLAEKSGNPIRLILVP</sequence>
<accession>A0ABU5R663</accession>
<dbReference type="Gene3D" id="3.90.180.10">
    <property type="entry name" value="Medium-chain alcohol dehydrogenases, catalytic domain"/>
    <property type="match status" value="1"/>
</dbReference>
<evidence type="ECO:0000313" key="7">
    <source>
        <dbReference type="EMBL" id="MEA5360771.1"/>
    </source>
</evidence>
<feature type="domain" description="Enoyl reductase (ER)" evidence="6">
    <location>
        <begin position="14"/>
        <end position="347"/>
    </location>
</feature>
<keyword evidence="4" id="KW-0560">Oxidoreductase</keyword>
<evidence type="ECO:0000256" key="5">
    <source>
        <dbReference type="RuleBase" id="RU361277"/>
    </source>
</evidence>
<dbReference type="Gene3D" id="3.40.50.720">
    <property type="entry name" value="NAD(P)-binding Rossmann-like Domain"/>
    <property type="match status" value="1"/>
</dbReference>
<dbReference type="Pfam" id="PF00107">
    <property type="entry name" value="ADH_zinc_N"/>
    <property type="match status" value="1"/>
</dbReference>
<dbReference type="InterPro" id="IPR002328">
    <property type="entry name" value="ADH_Zn_CS"/>
</dbReference>
<keyword evidence="2 5" id="KW-0479">Metal-binding</keyword>
<dbReference type="InterPro" id="IPR013149">
    <property type="entry name" value="ADH-like_C"/>
</dbReference>
<dbReference type="RefSeq" id="WP_323327205.1">
    <property type="nucleotide sequence ID" value="NZ_JAYFSI010000002.1"/>
</dbReference>
<dbReference type="PROSITE" id="PS00059">
    <property type="entry name" value="ADH_ZINC"/>
    <property type="match status" value="1"/>
</dbReference>
<organism evidence="7 8">
    <name type="scientific">Amycolatopsis heterodermiae</name>
    <dbReference type="NCBI Taxonomy" id="3110235"/>
    <lineage>
        <taxon>Bacteria</taxon>
        <taxon>Bacillati</taxon>
        <taxon>Actinomycetota</taxon>
        <taxon>Actinomycetes</taxon>
        <taxon>Pseudonocardiales</taxon>
        <taxon>Pseudonocardiaceae</taxon>
        <taxon>Amycolatopsis</taxon>
    </lineage>
</organism>
<evidence type="ECO:0000256" key="1">
    <source>
        <dbReference type="ARBA" id="ARBA00001947"/>
    </source>
</evidence>
<name>A0ABU5R663_9PSEU</name>
<comment type="caution">
    <text evidence="7">The sequence shown here is derived from an EMBL/GenBank/DDBJ whole genome shotgun (WGS) entry which is preliminary data.</text>
</comment>
<dbReference type="SUPFAM" id="SSF51735">
    <property type="entry name" value="NAD(P)-binding Rossmann-fold domains"/>
    <property type="match status" value="1"/>
</dbReference>
<dbReference type="PANTHER" id="PTHR43401:SF2">
    <property type="entry name" value="L-THREONINE 3-DEHYDROGENASE"/>
    <property type="match status" value="1"/>
</dbReference>
<dbReference type="SMART" id="SM00829">
    <property type="entry name" value="PKS_ER"/>
    <property type="match status" value="1"/>
</dbReference>
<keyword evidence="3 5" id="KW-0862">Zinc</keyword>
<proteinExistence type="inferred from homology"/>
<dbReference type="Pfam" id="PF08240">
    <property type="entry name" value="ADH_N"/>
    <property type="match status" value="1"/>
</dbReference>
<dbReference type="InterPro" id="IPR013154">
    <property type="entry name" value="ADH-like_N"/>
</dbReference>
<evidence type="ECO:0000256" key="4">
    <source>
        <dbReference type="ARBA" id="ARBA00023002"/>
    </source>
</evidence>
<dbReference type="EMBL" id="JAYFSI010000002">
    <property type="protein sequence ID" value="MEA5360771.1"/>
    <property type="molecule type" value="Genomic_DNA"/>
</dbReference>
<evidence type="ECO:0000313" key="8">
    <source>
        <dbReference type="Proteomes" id="UP001304298"/>
    </source>
</evidence>
<dbReference type="InterPro" id="IPR050129">
    <property type="entry name" value="Zn_alcohol_dh"/>
</dbReference>
<protein>
    <submittedName>
        <fullName evidence="7">Zinc-binding dehydrogenase</fullName>
    </submittedName>
</protein>
<evidence type="ECO:0000256" key="2">
    <source>
        <dbReference type="ARBA" id="ARBA00022723"/>
    </source>
</evidence>
<dbReference type="CDD" id="cd08254">
    <property type="entry name" value="hydroxyacyl_CoA_DH"/>
    <property type="match status" value="1"/>
</dbReference>
<dbReference type="PANTHER" id="PTHR43401">
    <property type="entry name" value="L-THREONINE 3-DEHYDROGENASE"/>
    <property type="match status" value="1"/>
</dbReference>
<gene>
    <name evidence="7" type="ORF">VA596_14580</name>
</gene>
<dbReference type="InterPro" id="IPR036291">
    <property type="entry name" value="NAD(P)-bd_dom_sf"/>
</dbReference>
<dbReference type="SUPFAM" id="SSF50129">
    <property type="entry name" value="GroES-like"/>
    <property type="match status" value="1"/>
</dbReference>
<reference evidence="7 8" key="1">
    <citation type="submission" date="2023-12" db="EMBL/GenBank/DDBJ databases">
        <title>Amycolatopsis sp. V23-08.</title>
        <authorList>
            <person name="Somphong A."/>
        </authorList>
    </citation>
    <scope>NUCLEOTIDE SEQUENCE [LARGE SCALE GENOMIC DNA]</scope>
    <source>
        <strain evidence="7 8">V23-08</strain>
    </source>
</reference>
<dbReference type="InterPro" id="IPR020843">
    <property type="entry name" value="ER"/>
</dbReference>
<evidence type="ECO:0000256" key="3">
    <source>
        <dbReference type="ARBA" id="ARBA00022833"/>
    </source>
</evidence>
<dbReference type="Proteomes" id="UP001304298">
    <property type="component" value="Unassembled WGS sequence"/>
</dbReference>
<comment type="similarity">
    <text evidence="5">Belongs to the zinc-containing alcohol dehydrogenase family.</text>
</comment>
<dbReference type="InterPro" id="IPR011032">
    <property type="entry name" value="GroES-like_sf"/>
</dbReference>
<keyword evidence="8" id="KW-1185">Reference proteome</keyword>
<evidence type="ECO:0000259" key="6">
    <source>
        <dbReference type="SMART" id="SM00829"/>
    </source>
</evidence>
<comment type="cofactor">
    <cofactor evidence="1 5">
        <name>Zn(2+)</name>
        <dbReference type="ChEBI" id="CHEBI:29105"/>
    </cofactor>
</comment>